<protein>
    <submittedName>
        <fullName evidence="1">Uncharacterized protein</fullName>
    </submittedName>
</protein>
<evidence type="ECO:0000313" key="1">
    <source>
        <dbReference type="EMBL" id="EMJ5133950.1"/>
    </source>
</evidence>
<name>A0AAI9DBN7_PROST</name>
<gene>
    <name evidence="1" type="ORF">RG298_001660</name>
</gene>
<accession>A0AAI9DBN7</accession>
<sequence>MIILTDKPSIELTKWIDLKDGLRLQVGSINHDDYRSVNSAIHRHIDRLDAKMKVGTAEFDPEDMEISKAPDEMLTSIAARYLIRGWEGVGELNSKGEAVAVEYTPERGAMLLNQKPELYWQVLHAAALVGREESENVADTVKKH</sequence>
<organism evidence="1">
    <name type="scientific">Providencia stuartii</name>
    <dbReference type="NCBI Taxonomy" id="588"/>
    <lineage>
        <taxon>Bacteria</taxon>
        <taxon>Pseudomonadati</taxon>
        <taxon>Pseudomonadota</taxon>
        <taxon>Gammaproteobacteria</taxon>
        <taxon>Enterobacterales</taxon>
        <taxon>Morganellaceae</taxon>
        <taxon>Providencia</taxon>
    </lineage>
</organism>
<proteinExistence type="predicted"/>
<dbReference type="EMBL" id="ABMABF030000005">
    <property type="protein sequence ID" value="EMJ5133950.1"/>
    <property type="molecule type" value="Genomic_DNA"/>
</dbReference>
<reference evidence="1" key="1">
    <citation type="submission" date="2024-02" db="EMBL/GenBank/DDBJ databases">
        <authorList>
            <consortium name="Clinical and Environmental Microbiology Branch: Whole genome sequencing antimicrobial resistance pathogens in the healthcare setting"/>
        </authorList>
    </citation>
    <scope>NUCLEOTIDE SEQUENCE</scope>
    <source>
        <strain evidence="1">2021GO-0154</strain>
    </source>
</reference>
<dbReference type="AlphaFoldDB" id="A0AAI9DBN7"/>
<comment type="caution">
    <text evidence="1">The sequence shown here is derived from an EMBL/GenBank/DDBJ whole genome shotgun (WGS) entry which is preliminary data.</text>
</comment>